<evidence type="ECO:0000256" key="5">
    <source>
        <dbReference type="ARBA" id="ARBA00023136"/>
    </source>
</evidence>
<protein>
    <submittedName>
        <fullName evidence="8">Membrane protein</fullName>
    </submittedName>
</protein>
<name>A0A511DH50_9PSEU</name>
<dbReference type="InterPro" id="IPR023845">
    <property type="entry name" value="DUF3817_TM"/>
</dbReference>
<sequence>MPADTSKQAPMRPVGPRLLIYRIAAWVTGIGLLLLTFVALPLKYIWDIPGPTTVIGIIHGWLYMIYIVCTLVLAERVRWRPVTALLILLAGTIPIASFVAERKVTKQIESRQAAAG</sequence>
<feature type="transmembrane region" description="Helical" evidence="6">
    <location>
        <begin position="20"/>
        <end position="42"/>
    </location>
</feature>
<feature type="transmembrane region" description="Helical" evidence="6">
    <location>
        <begin position="54"/>
        <end position="73"/>
    </location>
</feature>
<dbReference type="OrthoDB" id="9342687at2"/>
<dbReference type="Pfam" id="PF12823">
    <property type="entry name" value="DUF3817"/>
    <property type="match status" value="1"/>
</dbReference>
<reference evidence="8 9" key="1">
    <citation type="submission" date="2019-07" db="EMBL/GenBank/DDBJ databases">
        <title>Whole genome shotgun sequence of Pseudonocardia sulfidoxydans NBRC 16205.</title>
        <authorList>
            <person name="Hosoyama A."/>
            <person name="Uohara A."/>
            <person name="Ohji S."/>
            <person name="Ichikawa N."/>
        </authorList>
    </citation>
    <scope>NUCLEOTIDE SEQUENCE [LARGE SCALE GENOMIC DNA]</scope>
    <source>
        <strain evidence="8 9">NBRC 16205</strain>
    </source>
</reference>
<keyword evidence="4 6" id="KW-1133">Transmembrane helix</keyword>
<keyword evidence="3 6" id="KW-0812">Transmembrane</keyword>
<feature type="domain" description="DUF3817" evidence="7">
    <location>
        <begin position="20"/>
        <end position="106"/>
    </location>
</feature>
<organism evidence="8 9">
    <name type="scientific">Pseudonocardia sulfidoxydans NBRC 16205</name>
    <dbReference type="NCBI Taxonomy" id="1223511"/>
    <lineage>
        <taxon>Bacteria</taxon>
        <taxon>Bacillati</taxon>
        <taxon>Actinomycetota</taxon>
        <taxon>Actinomycetes</taxon>
        <taxon>Pseudonocardiales</taxon>
        <taxon>Pseudonocardiaceae</taxon>
        <taxon>Pseudonocardia</taxon>
    </lineage>
</organism>
<accession>A0A511DH50</accession>
<gene>
    <name evidence="8" type="ORF">PSU4_30760</name>
</gene>
<dbReference type="GO" id="GO:0005886">
    <property type="term" value="C:plasma membrane"/>
    <property type="evidence" value="ECO:0007669"/>
    <property type="project" value="UniProtKB-SubCell"/>
</dbReference>
<keyword evidence="9" id="KW-1185">Reference proteome</keyword>
<evidence type="ECO:0000313" key="8">
    <source>
        <dbReference type="EMBL" id="GEL24122.1"/>
    </source>
</evidence>
<dbReference type="Proteomes" id="UP000321685">
    <property type="component" value="Unassembled WGS sequence"/>
</dbReference>
<evidence type="ECO:0000313" key="9">
    <source>
        <dbReference type="Proteomes" id="UP000321685"/>
    </source>
</evidence>
<evidence type="ECO:0000256" key="6">
    <source>
        <dbReference type="SAM" id="Phobius"/>
    </source>
</evidence>
<comment type="caution">
    <text evidence="8">The sequence shown here is derived from an EMBL/GenBank/DDBJ whole genome shotgun (WGS) entry which is preliminary data.</text>
</comment>
<evidence type="ECO:0000256" key="3">
    <source>
        <dbReference type="ARBA" id="ARBA00022692"/>
    </source>
</evidence>
<evidence type="ECO:0000256" key="2">
    <source>
        <dbReference type="ARBA" id="ARBA00022475"/>
    </source>
</evidence>
<dbReference type="PANTHER" id="PTHR40077:SF2">
    <property type="entry name" value="MEMBRANE PROTEIN"/>
    <property type="match status" value="1"/>
</dbReference>
<dbReference type="EMBL" id="BJVJ01000028">
    <property type="protein sequence ID" value="GEL24122.1"/>
    <property type="molecule type" value="Genomic_DNA"/>
</dbReference>
<dbReference type="PANTHER" id="PTHR40077">
    <property type="entry name" value="MEMBRANE PROTEIN-RELATED"/>
    <property type="match status" value="1"/>
</dbReference>
<evidence type="ECO:0000259" key="7">
    <source>
        <dbReference type="Pfam" id="PF12823"/>
    </source>
</evidence>
<evidence type="ECO:0000256" key="1">
    <source>
        <dbReference type="ARBA" id="ARBA00004651"/>
    </source>
</evidence>
<proteinExistence type="predicted"/>
<dbReference type="NCBIfam" id="TIGR03954">
    <property type="entry name" value="integ_memb_HG"/>
    <property type="match status" value="1"/>
</dbReference>
<comment type="subcellular location">
    <subcellularLocation>
        <location evidence="1">Cell membrane</location>
        <topology evidence="1">Multi-pass membrane protein</topology>
    </subcellularLocation>
</comment>
<keyword evidence="5 6" id="KW-0472">Membrane</keyword>
<evidence type="ECO:0000256" key="4">
    <source>
        <dbReference type="ARBA" id="ARBA00022989"/>
    </source>
</evidence>
<feature type="transmembrane region" description="Helical" evidence="6">
    <location>
        <begin position="79"/>
        <end position="100"/>
    </location>
</feature>
<dbReference type="AlphaFoldDB" id="A0A511DH50"/>
<keyword evidence="2" id="KW-1003">Cell membrane</keyword>